<dbReference type="PROSITE" id="PS00018">
    <property type="entry name" value="EF_HAND_1"/>
    <property type="match status" value="1"/>
</dbReference>
<feature type="domain" description="TonB-dependent receptor-like beta-barrel" evidence="11">
    <location>
        <begin position="473"/>
        <end position="827"/>
    </location>
</feature>
<keyword evidence="14" id="KW-1185">Reference proteome</keyword>
<dbReference type="SUPFAM" id="SSF49464">
    <property type="entry name" value="Carboxypeptidase regulatory domain-like"/>
    <property type="match status" value="1"/>
</dbReference>
<keyword evidence="4 8" id="KW-0812">Transmembrane</keyword>
<protein>
    <submittedName>
        <fullName evidence="13">TonB-dependent receptor</fullName>
    </submittedName>
</protein>
<dbReference type="InterPro" id="IPR037066">
    <property type="entry name" value="Plug_dom_sf"/>
</dbReference>
<dbReference type="NCBIfam" id="TIGR04056">
    <property type="entry name" value="OMP_RagA_SusC"/>
    <property type="match status" value="1"/>
</dbReference>
<evidence type="ECO:0000256" key="5">
    <source>
        <dbReference type="ARBA" id="ARBA00023077"/>
    </source>
</evidence>
<keyword evidence="13" id="KW-0675">Receptor</keyword>
<dbReference type="AlphaFoldDB" id="A0A4U0P6B7"/>
<gene>
    <name evidence="13" type="ORF">FAZ15_07140</name>
</gene>
<dbReference type="NCBIfam" id="TIGR04057">
    <property type="entry name" value="SusC_RagA_signa"/>
    <property type="match status" value="1"/>
</dbReference>
<dbReference type="Pfam" id="PF00593">
    <property type="entry name" value="TonB_dep_Rec_b-barrel"/>
    <property type="match status" value="1"/>
</dbReference>
<keyword evidence="6 8" id="KW-0472">Membrane</keyword>
<dbReference type="Proteomes" id="UP000306808">
    <property type="component" value="Unassembled WGS sequence"/>
</dbReference>
<name>A0A4U0P6B7_9SPHI</name>
<evidence type="ECO:0000256" key="3">
    <source>
        <dbReference type="ARBA" id="ARBA00022452"/>
    </source>
</evidence>
<evidence type="ECO:0000313" key="14">
    <source>
        <dbReference type="Proteomes" id="UP000306808"/>
    </source>
</evidence>
<keyword evidence="7 8" id="KW-0998">Cell outer membrane</keyword>
<evidence type="ECO:0000256" key="4">
    <source>
        <dbReference type="ARBA" id="ARBA00022692"/>
    </source>
</evidence>
<evidence type="ECO:0000256" key="1">
    <source>
        <dbReference type="ARBA" id="ARBA00004571"/>
    </source>
</evidence>
<dbReference type="InterPro" id="IPR008969">
    <property type="entry name" value="CarboxyPept-like_regulatory"/>
</dbReference>
<evidence type="ECO:0000313" key="13">
    <source>
        <dbReference type="EMBL" id="TJZ62272.1"/>
    </source>
</evidence>
<organism evidence="13 14">
    <name type="scientific">Sphingobacterium olei</name>
    <dbReference type="NCBI Taxonomy" id="2571155"/>
    <lineage>
        <taxon>Bacteria</taxon>
        <taxon>Pseudomonadati</taxon>
        <taxon>Bacteroidota</taxon>
        <taxon>Sphingobacteriia</taxon>
        <taxon>Sphingobacteriales</taxon>
        <taxon>Sphingobacteriaceae</taxon>
        <taxon>Sphingobacterium</taxon>
    </lineage>
</organism>
<evidence type="ECO:0000256" key="8">
    <source>
        <dbReference type="PROSITE-ProRule" id="PRU01360"/>
    </source>
</evidence>
<keyword evidence="5 9" id="KW-0798">TonB box</keyword>
<accession>A0A4U0P6B7</accession>
<dbReference type="SUPFAM" id="SSF56935">
    <property type="entry name" value="Porins"/>
    <property type="match status" value="1"/>
</dbReference>
<comment type="subcellular location">
    <subcellularLocation>
        <location evidence="1 8">Cell outer membrane</location>
        <topology evidence="1 8">Multi-pass membrane protein</topology>
    </subcellularLocation>
</comment>
<reference evidence="13 14" key="1">
    <citation type="submission" date="2019-04" db="EMBL/GenBank/DDBJ databases">
        <title>Sphingobacterium olei sp. nov., isolated from oil-contaminated soil.</title>
        <authorList>
            <person name="Liu B."/>
        </authorList>
    </citation>
    <scope>NUCLEOTIDE SEQUENCE [LARGE SCALE GENOMIC DNA]</scope>
    <source>
        <strain evidence="13 14">HAL-9</strain>
    </source>
</reference>
<dbReference type="Gene3D" id="2.170.130.10">
    <property type="entry name" value="TonB-dependent receptor, plug domain"/>
    <property type="match status" value="1"/>
</dbReference>
<dbReference type="OrthoDB" id="9768177at2"/>
<evidence type="ECO:0000256" key="6">
    <source>
        <dbReference type="ARBA" id="ARBA00023136"/>
    </source>
</evidence>
<dbReference type="Pfam" id="PF13715">
    <property type="entry name" value="CarbopepD_reg_2"/>
    <property type="match status" value="1"/>
</dbReference>
<dbReference type="InterPro" id="IPR018247">
    <property type="entry name" value="EF_Hand_1_Ca_BS"/>
</dbReference>
<sequence>MRNGVLHAFMLLCMCFSTMELVAQSLQVRGRVTSTVGSNPLPGVTVAILGQSISTSTNVSGEYSITISGSSATLVFSQVGRVSQQISVTSSGTYNVSLEEELSELDEVVVVGYGTQKKSLVTGAISSVKEEELKSVSNARIDQALQGRTAGVTVLPTSGQPGAGINIRIRGTGSNRSNQPLYVIDGVRAGGIEALDPSEVASIEVLKDAASAAIYGAEGANGVIIITTKTGKHNTSDISWSSQLVQQSVKNNFITMMNADQYQQYLQASNTPGSPSASDVTDPEGTNWLSEVINNAPQQRHTLTFSGGSEKSTYLLSGTYFTQEGIAGGPKSRFDRYNVRFNGDSKLRSWLTVGNRLSITQFKRRAISDNNEFGSILVSALVMDPTTPVVYANGSTLPSHVQAAMGGTTPNGDPIGPLLRTDPNGNLYGISNWLRGEYGNPLARIDMARGETVQNKIVGNVYAEVEPIENFKFTSRFGVDIASQQGHGWTPTFWSSSESLNSIATGWDNSDTWTSWQWENFATYQRAFNQHNLSVLGGVSAMKFMWHGMNGSYAGLFKEEDRFSYADFVPDDTDRIGSNANTRTLASFFGRISYDFAGRYLLNATVRRDGSSLFSSGYKWGTFPSVSAGWILSNESFYGAALSSILNYAKVRASWGQNGSLSAVGLGEWMNAVGSGHFYPDADGNLLNGAAPNNLAYPTLTWETSQQFDVGLDLAFLSNRLSVTMDYYKKSTMDLLTTGSAPFFAGAPLLTVNAGEVVNKGFEFEMNYRDKIGSDFNFEIGGNFTTLNNKVTRLDPNIPFIGGAGVGTGWTATAMTLNNPIWYFNGYKTDGIFQTPEEISQYIADNGLTGYAPNPGDPRVVDVNGDGQISNADMTMIGNPHPDFVYGARLSASYKGFDFLVLFQGQTGNDIMMGFNRTDRPTANKPAFFSTDAWTGPGSTNTWFAPNTSNNYIYNSDLMIFSGSFARIRQLQFGYTLGDNVLNTIRFKNARVYVSLDDFFTFTKYPGVDPEGGSNGGNSIGIDRGGYPIPRKAMVGLSFTF</sequence>
<dbReference type="InterPro" id="IPR039426">
    <property type="entry name" value="TonB-dep_rcpt-like"/>
</dbReference>
<dbReference type="InterPro" id="IPR012910">
    <property type="entry name" value="Plug_dom"/>
</dbReference>
<comment type="similarity">
    <text evidence="8 9">Belongs to the TonB-dependent receptor family.</text>
</comment>
<keyword evidence="10" id="KW-0732">Signal</keyword>
<keyword evidence="2 8" id="KW-0813">Transport</keyword>
<dbReference type="InterPro" id="IPR023996">
    <property type="entry name" value="TonB-dep_OMP_SusC/RagA"/>
</dbReference>
<dbReference type="EMBL" id="SUME01000002">
    <property type="protein sequence ID" value="TJZ62272.1"/>
    <property type="molecule type" value="Genomic_DNA"/>
</dbReference>
<dbReference type="Gene3D" id="2.60.40.1120">
    <property type="entry name" value="Carboxypeptidase-like, regulatory domain"/>
    <property type="match status" value="1"/>
</dbReference>
<keyword evidence="3 8" id="KW-1134">Transmembrane beta strand</keyword>
<evidence type="ECO:0000259" key="11">
    <source>
        <dbReference type="Pfam" id="PF00593"/>
    </source>
</evidence>
<evidence type="ECO:0000256" key="2">
    <source>
        <dbReference type="ARBA" id="ARBA00022448"/>
    </source>
</evidence>
<dbReference type="InterPro" id="IPR023997">
    <property type="entry name" value="TonB-dep_OMP_SusC/RagA_CS"/>
</dbReference>
<evidence type="ECO:0000256" key="7">
    <source>
        <dbReference type="ARBA" id="ARBA00023237"/>
    </source>
</evidence>
<dbReference type="InterPro" id="IPR036942">
    <property type="entry name" value="Beta-barrel_TonB_sf"/>
</dbReference>
<dbReference type="InterPro" id="IPR000531">
    <property type="entry name" value="Beta-barrel_TonB"/>
</dbReference>
<proteinExistence type="inferred from homology"/>
<feature type="domain" description="TonB-dependent receptor plug" evidence="12">
    <location>
        <begin position="120"/>
        <end position="223"/>
    </location>
</feature>
<dbReference type="GO" id="GO:0009279">
    <property type="term" value="C:cell outer membrane"/>
    <property type="evidence" value="ECO:0007669"/>
    <property type="project" value="UniProtKB-SubCell"/>
</dbReference>
<dbReference type="PROSITE" id="PS52016">
    <property type="entry name" value="TONB_DEPENDENT_REC_3"/>
    <property type="match status" value="1"/>
</dbReference>
<dbReference type="Gene3D" id="2.40.170.20">
    <property type="entry name" value="TonB-dependent receptor, beta-barrel domain"/>
    <property type="match status" value="1"/>
</dbReference>
<evidence type="ECO:0000256" key="10">
    <source>
        <dbReference type="SAM" id="SignalP"/>
    </source>
</evidence>
<comment type="caution">
    <text evidence="13">The sequence shown here is derived from an EMBL/GenBank/DDBJ whole genome shotgun (WGS) entry which is preliminary data.</text>
</comment>
<dbReference type="RefSeq" id="WP_136900609.1">
    <property type="nucleotide sequence ID" value="NZ_SUME01000002.1"/>
</dbReference>
<dbReference type="Pfam" id="PF07715">
    <property type="entry name" value="Plug"/>
    <property type="match status" value="1"/>
</dbReference>
<feature type="signal peptide" evidence="10">
    <location>
        <begin position="1"/>
        <end position="23"/>
    </location>
</feature>
<feature type="chain" id="PRO_5020775094" evidence="10">
    <location>
        <begin position="24"/>
        <end position="1041"/>
    </location>
</feature>
<evidence type="ECO:0000256" key="9">
    <source>
        <dbReference type="RuleBase" id="RU003357"/>
    </source>
</evidence>
<evidence type="ECO:0000259" key="12">
    <source>
        <dbReference type="Pfam" id="PF07715"/>
    </source>
</evidence>